<evidence type="ECO:0000313" key="1">
    <source>
        <dbReference type="EMBL" id="OEY86422.1"/>
    </source>
</evidence>
<sequence>MISVQNYTKYSNKLEKSFPHSIFSNFYVDRQSSDSTQLFQLIDRNRAYLKQTLAWLDRATQETDSKRFIEQANNNFIK</sequence>
<reference evidence="1 2" key="1">
    <citation type="submission" date="2016-09" db="EMBL/GenBank/DDBJ databases">
        <title>Genomic evidence for plant-parasitic nematodes as the earliest Wolbachia hosts.</title>
        <authorList>
            <person name="Brown A.M."/>
            <person name="Wasala S.K."/>
            <person name="Howe D.K."/>
            <person name="Peetz A.B."/>
            <person name="Zasada I.A."/>
            <person name="Denver D.R."/>
        </authorList>
    </citation>
    <scope>NUCLEOTIDE SEQUENCE [LARGE SCALE GENOMIC DNA]</scope>
    <source>
        <strain evidence="2">wPpe</strain>
    </source>
</reference>
<accession>A0A1E7QIX0</accession>
<organism evidence="1 2">
    <name type="scientific">Wolbachia pipientis</name>
    <dbReference type="NCBI Taxonomy" id="955"/>
    <lineage>
        <taxon>Bacteria</taxon>
        <taxon>Pseudomonadati</taxon>
        <taxon>Pseudomonadota</taxon>
        <taxon>Alphaproteobacteria</taxon>
        <taxon>Rickettsiales</taxon>
        <taxon>Anaplasmataceae</taxon>
        <taxon>Wolbachieae</taxon>
        <taxon>Wolbachia</taxon>
    </lineage>
</organism>
<dbReference type="EMBL" id="MJMG01000011">
    <property type="protein sequence ID" value="OEY86422.1"/>
    <property type="molecule type" value="Genomic_DNA"/>
</dbReference>
<evidence type="ECO:0000313" key="2">
    <source>
        <dbReference type="Proteomes" id="UP000175679"/>
    </source>
</evidence>
<dbReference type="Proteomes" id="UP000175679">
    <property type="component" value="Unassembled WGS sequence"/>
</dbReference>
<comment type="caution">
    <text evidence="1">The sequence shown here is derived from an EMBL/GenBank/DDBJ whole genome shotgun (WGS) entry which is preliminary data.</text>
</comment>
<name>A0A1E7QIX0_WOLPI</name>
<gene>
    <name evidence="1" type="ORF">BIY23_04325</name>
</gene>
<dbReference type="RefSeq" id="WP_070065359.1">
    <property type="nucleotide sequence ID" value="NZ_MJMG01000011.1"/>
</dbReference>
<proteinExistence type="predicted"/>
<dbReference type="OrthoDB" id="5191051at2"/>
<protein>
    <submittedName>
        <fullName evidence="1">Uncharacterized protein</fullName>
    </submittedName>
</protein>
<keyword evidence="2" id="KW-1185">Reference proteome</keyword>
<dbReference type="AlphaFoldDB" id="A0A1E7QIX0"/>